<gene>
    <name evidence="2" type="ORF">X798_05142</name>
</gene>
<organism evidence="2 3">
    <name type="scientific">Onchocerca flexuosa</name>
    <dbReference type="NCBI Taxonomy" id="387005"/>
    <lineage>
        <taxon>Eukaryota</taxon>
        <taxon>Metazoa</taxon>
        <taxon>Ecdysozoa</taxon>
        <taxon>Nematoda</taxon>
        <taxon>Chromadorea</taxon>
        <taxon>Rhabditida</taxon>
        <taxon>Spirurina</taxon>
        <taxon>Spiruromorpha</taxon>
        <taxon>Filarioidea</taxon>
        <taxon>Onchocercidae</taxon>
        <taxon>Onchocerca</taxon>
    </lineage>
</organism>
<evidence type="ECO:0000313" key="2">
    <source>
        <dbReference type="EMBL" id="OZC07832.1"/>
    </source>
</evidence>
<dbReference type="Proteomes" id="UP000242913">
    <property type="component" value="Unassembled WGS sequence"/>
</dbReference>
<accession>A0A238BRF0</accession>
<dbReference type="OrthoDB" id="10543504at2759"/>
<reference evidence="2 3" key="1">
    <citation type="submission" date="2015-12" db="EMBL/GenBank/DDBJ databases">
        <title>Draft genome of the nematode, Onchocerca flexuosa.</title>
        <authorList>
            <person name="Mitreva M."/>
        </authorList>
    </citation>
    <scope>NUCLEOTIDE SEQUENCE [LARGE SCALE GENOMIC DNA]</scope>
    <source>
        <strain evidence="2">Red Deer</strain>
    </source>
</reference>
<evidence type="ECO:0000256" key="1">
    <source>
        <dbReference type="SAM" id="MobiDB-lite"/>
    </source>
</evidence>
<feature type="compositionally biased region" description="Polar residues" evidence="1">
    <location>
        <begin position="68"/>
        <end position="88"/>
    </location>
</feature>
<evidence type="ECO:0000313" key="3">
    <source>
        <dbReference type="Proteomes" id="UP000242913"/>
    </source>
</evidence>
<name>A0A238BRF0_9BILA</name>
<dbReference type="AlphaFoldDB" id="A0A238BRF0"/>
<protein>
    <submittedName>
        <fullName evidence="2">Uncharacterized protein</fullName>
    </submittedName>
</protein>
<dbReference type="EMBL" id="KZ270020">
    <property type="protein sequence ID" value="OZC07832.1"/>
    <property type="molecule type" value="Genomic_DNA"/>
</dbReference>
<proteinExistence type="predicted"/>
<feature type="region of interest" description="Disordered" evidence="1">
    <location>
        <begin position="63"/>
        <end position="103"/>
    </location>
</feature>
<sequence>MPTRDVLCQESFDEQIRKHTVLMPSGSNLDVDGCENLKNKKNNKNNNNDDIATTINKYISISAEDPGPSQTVSAVIELTDSSQIQSDGTEPKNSEGISENSAK</sequence>
<keyword evidence="3" id="KW-1185">Reference proteome</keyword>